<dbReference type="InterPro" id="IPR011008">
    <property type="entry name" value="Dimeric_a/b-barrel"/>
</dbReference>
<dbReference type="EMBL" id="BAABKO010000002">
    <property type="protein sequence ID" value="GAA4771835.1"/>
    <property type="molecule type" value="Genomic_DNA"/>
</dbReference>
<keyword evidence="4" id="KW-1185">Reference proteome</keyword>
<dbReference type="Proteomes" id="UP001501645">
    <property type="component" value="Unassembled WGS sequence"/>
</dbReference>
<dbReference type="SUPFAM" id="SSF55961">
    <property type="entry name" value="Bet v1-like"/>
    <property type="match status" value="1"/>
</dbReference>
<dbReference type="InterPro" id="IPR023393">
    <property type="entry name" value="START-like_dom_sf"/>
</dbReference>
<evidence type="ECO:0000259" key="2">
    <source>
        <dbReference type="Pfam" id="PF08327"/>
    </source>
</evidence>
<gene>
    <name evidence="3" type="ORF">GCM10023351_14940</name>
</gene>
<name>A0ABP9A2W8_9MICO</name>
<proteinExistence type="inferred from homology"/>
<accession>A0ABP9A2W8</accession>
<protein>
    <recommendedName>
        <fullName evidence="2">Activator of Hsp90 ATPase homologue 1/2-like C-terminal domain-containing protein</fullName>
    </recommendedName>
</protein>
<feature type="domain" description="Activator of Hsp90 ATPase homologue 1/2-like C-terminal" evidence="2">
    <location>
        <begin position="14"/>
        <end position="133"/>
    </location>
</feature>
<dbReference type="SUPFAM" id="SSF54909">
    <property type="entry name" value="Dimeric alpha+beta barrel"/>
    <property type="match status" value="1"/>
</dbReference>
<dbReference type="Gene3D" id="3.30.530.20">
    <property type="match status" value="1"/>
</dbReference>
<dbReference type="InterPro" id="IPR013538">
    <property type="entry name" value="ASHA1/2-like_C"/>
</dbReference>
<dbReference type="Pfam" id="PF08327">
    <property type="entry name" value="AHSA1"/>
    <property type="match status" value="1"/>
</dbReference>
<reference evidence="4" key="1">
    <citation type="journal article" date="2019" name="Int. J. Syst. Evol. Microbiol.">
        <title>The Global Catalogue of Microorganisms (GCM) 10K type strain sequencing project: providing services to taxonomists for standard genome sequencing and annotation.</title>
        <authorList>
            <consortium name="The Broad Institute Genomics Platform"/>
            <consortium name="The Broad Institute Genome Sequencing Center for Infectious Disease"/>
            <person name="Wu L."/>
            <person name="Ma J."/>
        </authorList>
    </citation>
    <scope>NUCLEOTIDE SEQUENCE [LARGE SCALE GENOMIC DNA]</scope>
    <source>
        <strain evidence="4">JCM 18537</strain>
    </source>
</reference>
<sequence>MSIPPLRRQIVVAAPPDDAWRLFVDDIGRWWPLASHGCFGADASLARAGGQLVETSPTGERAVWGTITEERRPERIAFTWHPGRGPEKASAVLVEFTSCGDGTLVTLVHTGWEAHADPVAARAEYAVGWMAVLGHYAEAAGEAAGTGPVWLVLEHTAGPAAPAGGVFASPDFPKHLDFLRALAADRALVAGGPLPDDPGSGMTVVRAMDIAQAARVARAAQVDDGAVRAGLLDVRVRPWRVAMTGA</sequence>
<comment type="similarity">
    <text evidence="1">Belongs to the AHA1 family.</text>
</comment>
<organism evidence="3 4">
    <name type="scientific">Microbacterium gilvum</name>
    <dbReference type="NCBI Taxonomy" id="1336204"/>
    <lineage>
        <taxon>Bacteria</taxon>
        <taxon>Bacillati</taxon>
        <taxon>Actinomycetota</taxon>
        <taxon>Actinomycetes</taxon>
        <taxon>Micrococcales</taxon>
        <taxon>Microbacteriaceae</taxon>
        <taxon>Microbacterium</taxon>
    </lineage>
</organism>
<evidence type="ECO:0000313" key="3">
    <source>
        <dbReference type="EMBL" id="GAA4771835.1"/>
    </source>
</evidence>
<comment type="caution">
    <text evidence="3">The sequence shown here is derived from an EMBL/GenBank/DDBJ whole genome shotgun (WGS) entry which is preliminary data.</text>
</comment>
<dbReference type="RefSeq" id="WP_345437647.1">
    <property type="nucleotide sequence ID" value="NZ_BAABKO010000002.1"/>
</dbReference>
<evidence type="ECO:0000313" key="4">
    <source>
        <dbReference type="Proteomes" id="UP001501645"/>
    </source>
</evidence>
<evidence type="ECO:0000256" key="1">
    <source>
        <dbReference type="ARBA" id="ARBA00006817"/>
    </source>
</evidence>